<name>A0A7D9M5N3_PARCT</name>
<comment type="caution">
    <text evidence="1">The sequence shown here is derived from an EMBL/GenBank/DDBJ whole genome shotgun (WGS) entry which is preliminary data.</text>
</comment>
<sequence length="394" mass="46683">MADLSITKDVIIIICTLIQTFILGIFSVFGVFWWNLRNRKQDKKKQTRKEEADKQRSDLEKIIAILSENYDEVQEIFHDLKTSVDNLKERTINTGLLTFTEHDVLLYMCHGDNWRTISYNKLHFSSPLCSRKDNSDGREKVMFQVHRIMKFFKDFSFQLSAIDKTCPNDIKSEFSTEIIDMGKTIYPFMTKTRQKLIEKVLIYFGCTIEGLVRYPGHGEIKKAIPYIEYFWYENGEMNCNIPCEYSNVENLKHHVVDRIPEIMRKEDEIQREIRKLWACTKMHHLHFFSGTRSDLLHLIRLIILEIKDEDTNFDTDEKRQQLENFCAYVKKIDCSLVSPEANKRACERKLDDIERYVKDLRTKSGLLKSVETVGFLNSMEESLRIFTTEIFRER</sequence>
<dbReference type="EMBL" id="CACRXK020032128">
    <property type="protein sequence ID" value="CAB4043341.1"/>
    <property type="molecule type" value="Genomic_DNA"/>
</dbReference>
<accession>A0A7D9M5N3</accession>
<dbReference type="Proteomes" id="UP001152795">
    <property type="component" value="Unassembled WGS sequence"/>
</dbReference>
<keyword evidence="2" id="KW-1185">Reference proteome</keyword>
<organism evidence="1 2">
    <name type="scientific">Paramuricea clavata</name>
    <name type="common">Red gorgonian</name>
    <name type="synonym">Violescent sea-whip</name>
    <dbReference type="NCBI Taxonomy" id="317549"/>
    <lineage>
        <taxon>Eukaryota</taxon>
        <taxon>Metazoa</taxon>
        <taxon>Cnidaria</taxon>
        <taxon>Anthozoa</taxon>
        <taxon>Octocorallia</taxon>
        <taxon>Malacalcyonacea</taxon>
        <taxon>Plexauridae</taxon>
        <taxon>Paramuricea</taxon>
    </lineage>
</organism>
<evidence type="ECO:0000313" key="2">
    <source>
        <dbReference type="Proteomes" id="UP001152795"/>
    </source>
</evidence>
<dbReference type="AlphaFoldDB" id="A0A7D9M5N3"/>
<evidence type="ECO:0000313" key="1">
    <source>
        <dbReference type="EMBL" id="CAB4043341.1"/>
    </source>
</evidence>
<protein>
    <submittedName>
        <fullName evidence="1">Uncharacterized protein</fullName>
    </submittedName>
</protein>
<reference evidence="1" key="1">
    <citation type="submission" date="2020-04" db="EMBL/GenBank/DDBJ databases">
        <authorList>
            <person name="Alioto T."/>
            <person name="Alioto T."/>
            <person name="Gomez Garrido J."/>
        </authorList>
    </citation>
    <scope>NUCLEOTIDE SEQUENCE</scope>
    <source>
        <strain evidence="1">A484AB</strain>
    </source>
</reference>
<proteinExistence type="predicted"/>
<gene>
    <name evidence="1" type="ORF">PACLA_8A043182</name>
</gene>
<dbReference type="OrthoDB" id="10636278at2759"/>